<evidence type="ECO:0000313" key="2">
    <source>
        <dbReference type="Proteomes" id="UP001164745"/>
    </source>
</evidence>
<protein>
    <submittedName>
        <fullName evidence="1">Uncharacterized protein</fullName>
    </submittedName>
</protein>
<dbReference type="EMBL" id="CP113864">
    <property type="protein sequence ID" value="WAM32333.1"/>
    <property type="molecule type" value="Genomic_DNA"/>
</dbReference>
<name>A0ABY7BHM3_9FIRM</name>
<accession>A0ABY7BHM3</accession>
<dbReference type="RefSeq" id="WP_235374627.1">
    <property type="nucleotide sequence ID" value="NZ_CP113864.1"/>
</dbReference>
<proteinExistence type="predicted"/>
<dbReference type="Proteomes" id="UP001164745">
    <property type="component" value="Chromosome"/>
</dbReference>
<gene>
    <name evidence="1" type="ORF">OTJ99_000867</name>
</gene>
<sequence>MKLHVLKKWSIAILLVFILSLGLSSIAFAQDATPIQFSGSFTVTN</sequence>
<evidence type="ECO:0000313" key="1">
    <source>
        <dbReference type="EMBL" id="WAM32333.1"/>
    </source>
</evidence>
<keyword evidence="2" id="KW-1185">Reference proteome</keyword>
<organism evidence="1 2">
    <name type="scientific">Caldicellulosiruptor naganoensis</name>
    <dbReference type="NCBI Taxonomy" id="29324"/>
    <lineage>
        <taxon>Bacteria</taxon>
        <taxon>Bacillati</taxon>
        <taxon>Bacillota</taxon>
        <taxon>Bacillota incertae sedis</taxon>
        <taxon>Caldicellulosiruptorales</taxon>
        <taxon>Caldicellulosiruptoraceae</taxon>
        <taxon>Caldicellulosiruptor</taxon>
    </lineage>
</organism>
<reference evidence="1" key="1">
    <citation type="submission" date="2022-12" db="EMBL/GenBank/DDBJ databases">
        <authorList>
            <person name="Bing R.G."/>
            <person name="Willard D.J."/>
            <person name="Manesh M.J.H."/>
            <person name="Laemthong T."/>
            <person name="Crosby J.R."/>
            <person name="Kelly R.M."/>
        </authorList>
    </citation>
    <scope>NUCLEOTIDE SEQUENCE</scope>
    <source>
        <strain evidence="1">DSM 8991</strain>
    </source>
</reference>